<evidence type="ECO:0000256" key="1">
    <source>
        <dbReference type="SAM" id="MobiDB-lite"/>
    </source>
</evidence>
<reference evidence="2" key="1">
    <citation type="submission" date="2020-03" db="EMBL/GenBank/DDBJ databases">
        <authorList>
            <person name="Weist P."/>
        </authorList>
    </citation>
    <scope>NUCLEOTIDE SEQUENCE</scope>
</reference>
<name>A0A9N7UEW7_PLEPL</name>
<feature type="region of interest" description="Disordered" evidence="1">
    <location>
        <begin position="1"/>
        <end position="29"/>
    </location>
</feature>
<keyword evidence="3" id="KW-1185">Reference proteome</keyword>
<organism evidence="2 3">
    <name type="scientific">Pleuronectes platessa</name>
    <name type="common">European plaice</name>
    <dbReference type="NCBI Taxonomy" id="8262"/>
    <lineage>
        <taxon>Eukaryota</taxon>
        <taxon>Metazoa</taxon>
        <taxon>Chordata</taxon>
        <taxon>Craniata</taxon>
        <taxon>Vertebrata</taxon>
        <taxon>Euteleostomi</taxon>
        <taxon>Actinopterygii</taxon>
        <taxon>Neopterygii</taxon>
        <taxon>Teleostei</taxon>
        <taxon>Neoteleostei</taxon>
        <taxon>Acanthomorphata</taxon>
        <taxon>Carangaria</taxon>
        <taxon>Pleuronectiformes</taxon>
        <taxon>Pleuronectoidei</taxon>
        <taxon>Pleuronectidae</taxon>
        <taxon>Pleuronectes</taxon>
    </lineage>
</organism>
<dbReference type="Proteomes" id="UP001153269">
    <property type="component" value="Unassembled WGS sequence"/>
</dbReference>
<dbReference type="AlphaFoldDB" id="A0A9N7UEW7"/>
<sequence>MAETLEAPGIEREEGKSREEEEGDGEEGSLVQLSIPNFRPGICYTPVQTGSHWYTLVQTQFYPGTAQNVLSGLGCSHRPISEAGPIIITHRLLTRALGSPSHQ</sequence>
<proteinExistence type="predicted"/>
<protein>
    <submittedName>
        <fullName evidence="2">Uncharacterized protein</fullName>
    </submittedName>
</protein>
<dbReference type="EMBL" id="CADEAL010001089">
    <property type="protein sequence ID" value="CAB1428773.1"/>
    <property type="molecule type" value="Genomic_DNA"/>
</dbReference>
<evidence type="ECO:0000313" key="3">
    <source>
        <dbReference type="Proteomes" id="UP001153269"/>
    </source>
</evidence>
<feature type="compositionally biased region" description="Basic and acidic residues" evidence="1">
    <location>
        <begin position="9"/>
        <end position="19"/>
    </location>
</feature>
<gene>
    <name evidence="2" type="ORF">PLEPLA_LOCUS16747</name>
</gene>
<accession>A0A9N7UEW7</accession>
<evidence type="ECO:0000313" key="2">
    <source>
        <dbReference type="EMBL" id="CAB1428773.1"/>
    </source>
</evidence>
<comment type="caution">
    <text evidence="2">The sequence shown here is derived from an EMBL/GenBank/DDBJ whole genome shotgun (WGS) entry which is preliminary data.</text>
</comment>